<accession>A0ABX9YBF0</accession>
<dbReference type="Proteomes" id="UP000281098">
    <property type="component" value="Unassembled WGS sequence"/>
</dbReference>
<dbReference type="EMBL" id="QTPM01000140">
    <property type="protein sequence ID" value="RQY76912.1"/>
    <property type="molecule type" value="Genomic_DNA"/>
</dbReference>
<comment type="caution">
    <text evidence="6">The sequence shown here is derived from an EMBL/GenBank/DDBJ whole genome shotgun (WGS) entry which is preliminary data.</text>
</comment>
<dbReference type="InterPro" id="IPR050090">
    <property type="entry name" value="Tyrosine_recombinase_XerCD"/>
</dbReference>
<dbReference type="PROSITE" id="PS51898">
    <property type="entry name" value="TYR_RECOMBINASE"/>
    <property type="match status" value="1"/>
</dbReference>
<dbReference type="PANTHER" id="PTHR30349:SF41">
    <property type="entry name" value="INTEGRASE_RECOMBINASE PROTEIN MJ0367-RELATED"/>
    <property type="match status" value="1"/>
</dbReference>
<feature type="domain" description="Tyr recombinase" evidence="5">
    <location>
        <begin position="99"/>
        <end position="303"/>
    </location>
</feature>
<proteinExistence type="inferred from homology"/>
<evidence type="ECO:0000313" key="7">
    <source>
        <dbReference type="Proteomes" id="UP000281098"/>
    </source>
</evidence>
<dbReference type="Gene3D" id="1.10.443.10">
    <property type="entry name" value="Intergrase catalytic core"/>
    <property type="match status" value="1"/>
</dbReference>
<comment type="similarity">
    <text evidence="1">Belongs to the 'phage' integrase family.</text>
</comment>
<keyword evidence="2" id="KW-0229">DNA integration</keyword>
<dbReference type="InterPro" id="IPR011010">
    <property type="entry name" value="DNA_brk_join_enz"/>
</dbReference>
<keyword evidence="4" id="KW-0233">DNA recombination</keyword>
<evidence type="ECO:0000256" key="1">
    <source>
        <dbReference type="ARBA" id="ARBA00008857"/>
    </source>
</evidence>
<name>A0ABX9YBF0_9BURK</name>
<evidence type="ECO:0000256" key="3">
    <source>
        <dbReference type="ARBA" id="ARBA00023125"/>
    </source>
</evidence>
<dbReference type="SUPFAM" id="SSF56349">
    <property type="entry name" value="DNA breaking-rejoining enzymes"/>
    <property type="match status" value="1"/>
</dbReference>
<gene>
    <name evidence="6" type="ORF">DF017_37200</name>
</gene>
<dbReference type="Pfam" id="PF00589">
    <property type="entry name" value="Phage_integrase"/>
    <property type="match status" value="1"/>
</dbReference>
<evidence type="ECO:0000256" key="4">
    <source>
        <dbReference type="ARBA" id="ARBA00023172"/>
    </source>
</evidence>
<dbReference type="CDD" id="cd00797">
    <property type="entry name" value="INT_RitB_C_like"/>
    <property type="match status" value="1"/>
</dbReference>
<evidence type="ECO:0000259" key="5">
    <source>
        <dbReference type="PROSITE" id="PS51898"/>
    </source>
</evidence>
<dbReference type="InterPro" id="IPR002104">
    <property type="entry name" value="Integrase_catalytic"/>
</dbReference>
<sequence length="313" mass="35916">MNTLRDALPEYLQLRRSLGFKLEDAGLQLPRFVAFVEQHGSTHITTELALAWAQQSLTVQPAEWARRLGYVRGFARHRRATDALTEIPSLGLLPHRSTRARPYLYSDEEVEQLLAAALKLPTSWHWTPLRPWMFHCLLGLLATTGLRISEALNLQVPDVDLDQALLTIRGAKLGKIRLVPLHASTAGVLADYLRRRRESFARSISPYVFVSRTGNRLDQAHVHRTFYALSRQIGIRGPKASHGPRIHDLRHRFAVRVLTRWYQEGEDAARLLPVLSAYIGHVRVQDTYWYLSAWPELMTQAMSRLERRWEVAP</sequence>
<keyword evidence="7" id="KW-1185">Reference proteome</keyword>
<dbReference type="PANTHER" id="PTHR30349">
    <property type="entry name" value="PHAGE INTEGRASE-RELATED"/>
    <property type="match status" value="1"/>
</dbReference>
<organism evidence="6 7">
    <name type="scientific">Burkholderia stagnalis</name>
    <dbReference type="NCBI Taxonomy" id="1503054"/>
    <lineage>
        <taxon>Bacteria</taxon>
        <taxon>Pseudomonadati</taxon>
        <taxon>Pseudomonadota</taxon>
        <taxon>Betaproteobacteria</taxon>
        <taxon>Burkholderiales</taxon>
        <taxon>Burkholderiaceae</taxon>
        <taxon>Burkholderia</taxon>
        <taxon>Burkholderia cepacia complex</taxon>
    </lineage>
</organism>
<keyword evidence="3" id="KW-0238">DNA-binding</keyword>
<protein>
    <submittedName>
        <fullName evidence="6">Integrase</fullName>
    </submittedName>
</protein>
<reference evidence="6 7" key="1">
    <citation type="submission" date="2018-08" db="EMBL/GenBank/DDBJ databases">
        <title>Comparative analysis of Burkholderia isolates from Puerto Rico.</title>
        <authorList>
            <person name="Hall C."/>
            <person name="Sahl J."/>
            <person name="Wagner D."/>
        </authorList>
    </citation>
    <scope>NUCLEOTIDE SEQUENCE [LARGE SCALE GENOMIC DNA]</scope>
    <source>
        <strain evidence="6 7">Bp8966</strain>
    </source>
</reference>
<evidence type="ECO:0000313" key="6">
    <source>
        <dbReference type="EMBL" id="RQY76912.1"/>
    </source>
</evidence>
<evidence type="ECO:0000256" key="2">
    <source>
        <dbReference type="ARBA" id="ARBA00022908"/>
    </source>
</evidence>
<dbReference type="RefSeq" id="WP_124492150.1">
    <property type="nucleotide sequence ID" value="NZ_QTOI01000134.1"/>
</dbReference>
<dbReference type="InterPro" id="IPR013762">
    <property type="entry name" value="Integrase-like_cat_sf"/>
</dbReference>